<accession>A0A0L7LKZ3</accession>
<feature type="domain" description="Dynein heavy chain tail" evidence="2">
    <location>
        <begin position="253"/>
        <end position="547"/>
    </location>
</feature>
<dbReference type="Proteomes" id="UP000037510">
    <property type="component" value="Unassembled WGS sequence"/>
</dbReference>
<feature type="region of interest" description="Disordered" evidence="1">
    <location>
        <begin position="1"/>
        <end position="30"/>
    </location>
</feature>
<sequence>MAEEVEKRAKVAWSDDLSHDSEEEREKERVAQLERELAETPIKPIYEPDELVTLVGYIMRITTLYDLRDEDWTDEAKQGIVDWICEPKDLILCIFFKGEKLKAISDIPLAPVFDLTYFSRAPDFVFKADTFHDDIVFGTFVDSVESNMIQMLEFVYAPYFFAINTWPDSVKSEFCSQIHTFLAKLTDMYYKMLGLTVLYIPREGQQLTFEKASADRELVKRLEGVVVYWTHQIKSCLEDQAFVASQKELLCPIRHITKILVTTHSTFIHQFQFLCDEIVQKVDEATSNIEFLQVIRQPCAILECVVDPDEISTHVPEIINLFRFIWQESPYYNTEARITNLFKALSNQIIILCKIYIKLESLFDGQTKKAMLEFSKCIDCCKKYREIYDVMVEAHSEAKPGSWELDTGIEEIEKINKPMFSGARGDQFEAKCEQIEHMFHDALDQVRQVSHTILDVQTPSWYDDVLQFRTVVKDIEVFEGVNHVEEAVVALYSLNNYSKRKNLRRIFKRKTAEVWAMFSDEVQEAKKDMVASRSQGPAELPSFAGRAI</sequence>
<evidence type="ECO:0000256" key="1">
    <source>
        <dbReference type="SAM" id="MobiDB-lite"/>
    </source>
</evidence>
<dbReference type="GO" id="GO:0005858">
    <property type="term" value="C:axonemal dynein complex"/>
    <property type="evidence" value="ECO:0007669"/>
    <property type="project" value="TreeGrafter"/>
</dbReference>
<dbReference type="InterPro" id="IPR026983">
    <property type="entry name" value="DHC"/>
</dbReference>
<dbReference type="GO" id="GO:0007018">
    <property type="term" value="P:microtubule-based movement"/>
    <property type="evidence" value="ECO:0007669"/>
    <property type="project" value="InterPro"/>
</dbReference>
<feature type="compositionally biased region" description="Basic and acidic residues" evidence="1">
    <location>
        <begin position="16"/>
        <end position="30"/>
    </location>
</feature>
<feature type="non-terminal residue" evidence="3">
    <location>
        <position position="548"/>
    </location>
</feature>
<organism evidence="3 4">
    <name type="scientific">Operophtera brumata</name>
    <name type="common">Winter moth</name>
    <name type="synonym">Phalaena brumata</name>
    <dbReference type="NCBI Taxonomy" id="104452"/>
    <lineage>
        <taxon>Eukaryota</taxon>
        <taxon>Metazoa</taxon>
        <taxon>Ecdysozoa</taxon>
        <taxon>Arthropoda</taxon>
        <taxon>Hexapoda</taxon>
        <taxon>Insecta</taxon>
        <taxon>Pterygota</taxon>
        <taxon>Neoptera</taxon>
        <taxon>Endopterygota</taxon>
        <taxon>Lepidoptera</taxon>
        <taxon>Glossata</taxon>
        <taxon>Ditrysia</taxon>
        <taxon>Geometroidea</taxon>
        <taxon>Geometridae</taxon>
        <taxon>Larentiinae</taxon>
        <taxon>Operophtera</taxon>
    </lineage>
</organism>
<proteinExistence type="predicted"/>
<dbReference type="PANTHER" id="PTHR46532:SF11">
    <property type="entry name" value="DYNEIN AXONEMAL HEAVY CHAIN 12"/>
    <property type="match status" value="1"/>
</dbReference>
<name>A0A0L7LKZ3_OPEBR</name>
<dbReference type="Pfam" id="PF08385">
    <property type="entry name" value="DHC_N1"/>
    <property type="match status" value="1"/>
</dbReference>
<evidence type="ECO:0000313" key="4">
    <source>
        <dbReference type="Proteomes" id="UP000037510"/>
    </source>
</evidence>
<dbReference type="PANTHER" id="PTHR46532">
    <property type="entry name" value="MALE FERTILITY FACTOR KL5"/>
    <property type="match status" value="1"/>
</dbReference>
<evidence type="ECO:0000259" key="2">
    <source>
        <dbReference type="Pfam" id="PF08385"/>
    </source>
</evidence>
<evidence type="ECO:0000313" key="3">
    <source>
        <dbReference type="EMBL" id="KOB76208.1"/>
    </source>
</evidence>
<keyword evidence="4" id="KW-1185">Reference proteome</keyword>
<dbReference type="GO" id="GO:0051959">
    <property type="term" value="F:dynein light intermediate chain binding"/>
    <property type="evidence" value="ECO:0007669"/>
    <property type="project" value="InterPro"/>
</dbReference>
<comment type="caution">
    <text evidence="3">The sequence shown here is derived from an EMBL/GenBank/DDBJ whole genome shotgun (WGS) entry which is preliminary data.</text>
</comment>
<dbReference type="AlphaFoldDB" id="A0A0L7LKZ3"/>
<dbReference type="GO" id="GO:0045505">
    <property type="term" value="F:dynein intermediate chain binding"/>
    <property type="evidence" value="ECO:0007669"/>
    <property type="project" value="InterPro"/>
</dbReference>
<dbReference type="STRING" id="104452.A0A0L7LKZ3"/>
<dbReference type="EMBL" id="JTDY01000688">
    <property type="protein sequence ID" value="KOB76208.1"/>
    <property type="molecule type" value="Genomic_DNA"/>
</dbReference>
<reference evidence="3 4" key="1">
    <citation type="journal article" date="2015" name="Genome Biol. Evol.">
        <title>The genome of winter moth (Operophtera brumata) provides a genomic perspective on sexual dimorphism and phenology.</title>
        <authorList>
            <person name="Derks M.F."/>
            <person name="Smit S."/>
            <person name="Salis L."/>
            <person name="Schijlen E."/>
            <person name="Bossers A."/>
            <person name="Mateman C."/>
            <person name="Pijl A.S."/>
            <person name="de Ridder D."/>
            <person name="Groenen M.A."/>
            <person name="Visser M.E."/>
            <person name="Megens H.J."/>
        </authorList>
    </citation>
    <scope>NUCLEOTIDE SEQUENCE [LARGE SCALE GENOMIC DNA]</scope>
    <source>
        <strain evidence="3">WM2013NL</strain>
        <tissue evidence="3">Head and thorax</tissue>
    </source>
</reference>
<gene>
    <name evidence="3" type="ORF">OBRU01_06167</name>
</gene>
<protein>
    <submittedName>
        <fullName evidence="3">Putative 1-beta dynein</fullName>
    </submittedName>
</protein>
<dbReference type="InterPro" id="IPR013594">
    <property type="entry name" value="Dynein_heavy_tail"/>
</dbReference>